<dbReference type="InterPro" id="IPR036869">
    <property type="entry name" value="J_dom_sf"/>
</dbReference>
<evidence type="ECO:0000313" key="13">
    <source>
        <dbReference type="Proteomes" id="UP000327013"/>
    </source>
</evidence>
<evidence type="ECO:0000256" key="8">
    <source>
        <dbReference type="ARBA" id="ARBA00023186"/>
    </source>
</evidence>
<dbReference type="EMBL" id="VIBQ01000062">
    <property type="protein sequence ID" value="KAB8556631.1"/>
    <property type="molecule type" value="Genomic_DNA"/>
</dbReference>
<dbReference type="Gene3D" id="2.60.40.150">
    <property type="entry name" value="C2 domain"/>
    <property type="match status" value="1"/>
</dbReference>
<feature type="transmembrane region" description="Helical" evidence="10">
    <location>
        <begin position="77"/>
        <end position="98"/>
    </location>
</feature>
<feature type="transmembrane region" description="Helical" evidence="10">
    <location>
        <begin position="12"/>
        <end position="35"/>
    </location>
</feature>
<dbReference type="Pfam" id="PF00226">
    <property type="entry name" value="DnaJ"/>
    <property type="match status" value="1"/>
</dbReference>
<dbReference type="SMART" id="SM00271">
    <property type="entry name" value="DnaJ"/>
    <property type="match status" value="1"/>
</dbReference>
<dbReference type="PANTHER" id="PTHR24075:SF0">
    <property type="entry name" value="TRANSLOCATION PROTEIN SEC63 HOMOLOG"/>
    <property type="match status" value="1"/>
</dbReference>
<comment type="caution">
    <text evidence="12">The sequence shown here is derived from an EMBL/GenBank/DDBJ whole genome shotgun (WGS) entry which is preliminary data.</text>
</comment>
<dbReference type="GO" id="GO:0003723">
    <property type="term" value="F:RNA binding"/>
    <property type="evidence" value="ECO:0007669"/>
    <property type="project" value="TreeGrafter"/>
</dbReference>
<evidence type="ECO:0000256" key="6">
    <source>
        <dbReference type="ARBA" id="ARBA00022989"/>
    </source>
</evidence>
<dbReference type="SUPFAM" id="SSF158702">
    <property type="entry name" value="Sec63 N-terminal domain-like"/>
    <property type="match status" value="1"/>
</dbReference>
<evidence type="ECO:0000256" key="9">
    <source>
        <dbReference type="SAM" id="MobiDB-lite"/>
    </source>
</evidence>
<evidence type="ECO:0000256" key="7">
    <source>
        <dbReference type="ARBA" id="ARBA00023136"/>
    </source>
</evidence>
<dbReference type="SUPFAM" id="SSF81296">
    <property type="entry name" value="E set domains"/>
    <property type="match status" value="1"/>
</dbReference>
<evidence type="ECO:0000313" key="12">
    <source>
        <dbReference type="EMBL" id="KAB8556631.1"/>
    </source>
</evidence>
<evidence type="ECO:0000256" key="2">
    <source>
        <dbReference type="ARBA" id="ARBA00022448"/>
    </source>
</evidence>
<keyword evidence="4" id="KW-0256">Endoplasmic reticulum</keyword>
<proteinExistence type="predicted"/>
<feature type="compositionally biased region" description="Acidic residues" evidence="9">
    <location>
        <begin position="676"/>
        <end position="702"/>
    </location>
</feature>
<keyword evidence="3 10" id="KW-0812">Transmembrane</keyword>
<feature type="domain" description="J" evidence="11">
    <location>
        <begin position="106"/>
        <end position="178"/>
    </location>
</feature>
<protein>
    <recommendedName>
        <fullName evidence="11">J domain-containing protein</fullName>
    </recommendedName>
</protein>
<name>A0A5N6L2P2_9ROSI</name>
<evidence type="ECO:0000256" key="3">
    <source>
        <dbReference type="ARBA" id="ARBA00022692"/>
    </source>
</evidence>
<comment type="subcellular location">
    <subcellularLocation>
        <location evidence="1">Endoplasmic reticulum membrane</location>
        <topology evidence="1">Multi-pass membrane protein</topology>
    </subcellularLocation>
</comment>
<dbReference type="GO" id="GO:0006614">
    <property type="term" value="P:SRP-dependent cotranslational protein targeting to membrane"/>
    <property type="evidence" value="ECO:0007669"/>
    <property type="project" value="TreeGrafter"/>
</dbReference>
<dbReference type="OrthoDB" id="1734965at2759"/>
<dbReference type="PANTHER" id="PTHR24075">
    <property type="entry name" value="SEC63 DOMAIN-CONTAINING"/>
    <property type="match status" value="1"/>
</dbReference>
<evidence type="ECO:0000256" key="10">
    <source>
        <dbReference type="SAM" id="Phobius"/>
    </source>
</evidence>
<dbReference type="InterPro" id="IPR004179">
    <property type="entry name" value="Sec63-dom"/>
</dbReference>
<evidence type="ECO:0000256" key="1">
    <source>
        <dbReference type="ARBA" id="ARBA00004477"/>
    </source>
</evidence>
<keyword evidence="6 10" id="KW-1133">Transmembrane helix</keyword>
<evidence type="ECO:0000259" key="11">
    <source>
        <dbReference type="PROSITE" id="PS50076"/>
    </source>
</evidence>
<dbReference type="AlphaFoldDB" id="A0A5N6L2P2"/>
<organism evidence="12 13">
    <name type="scientific">Carpinus fangiana</name>
    <dbReference type="NCBI Taxonomy" id="176857"/>
    <lineage>
        <taxon>Eukaryota</taxon>
        <taxon>Viridiplantae</taxon>
        <taxon>Streptophyta</taxon>
        <taxon>Embryophyta</taxon>
        <taxon>Tracheophyta</taxon>
        <taxon>Spermatophyta</taxon>
        <taxon>Magnoliopsida</taxon>
        <taxon>eudicotyledons</taxon>
        <taxon>Gunneridae</taxon>
        <taxon>Pentapetalae</taxon>
        <taxon>rosids</taxon>
        <taxon>fabids</taxon>
        <taxon>Fagales</taxon>
        <taxon>Betulaceae</taxon>
        <taxon>Carpinus</taxon>
    </lineage>
</organism>
<gene>
    <name evidence="12" type="ORF">FH972_025666</name>
</gene>
<dbReference type="Pfam" id="PF02889">
    <property type="entry name" value="Sec63"/>
    <property type="match status" value="1"/>
</dbReference>
<dbReference type="CDD" id="cd06257">
    <property type="entry name" value="DnaJ"/>
    <property type="match status" value="1"/>
</dbReference>
<dbReference type="SMART" id="SM00973">
    <property type="entry name" value="Sec63"/>
    <property type="match status" value="1"/>
</dbReference>
<keyword evidence="5" id="KW-0653">Protein transport</keyword>
<dbReference type="InterPro" id="IPR014756">
    <property type="entry name" value="Ig_E-set"/>
</dbReference>
<dbReference type="Gene3D" id="1.10.150.20">
    <property type="entry name" value="5' to 3' exonuclease, C-terminal subdomain"/>
    <property type="match status" value="1"/>
</dbReference>
<dbReference type="Proteomes" id="UP000327013">
    <property type="component" value="Unassembled WGS sequence"/>
</dbReference>
<reference evidence="12 13" key="1">
    <citation type="submission" date="2019-06" db="EMBL/GenBank/DDBJ databases">
        <title>A chromosomal-level reference genome of Carpinus fangiana (Coryloideae, Betulaceae).</title>
        <authorList>
            <person name="Yang X."/>
            <person name="Wang Z."/>
            <person name="Zhang L."/>
            <person name="Hao G."/>
            <person name="Liu J."/>
            <person name="Yang Y."/>
        </authorList>
    </citation>
    <scope>NUCLEOTIDE SEQUENCE [LARGE SCALE GENOMIC DNA]</scope>
    <source>
        <strain evidence="12">Cfa_2016G</strain>
        <tissue evidence="12">Leaf</tissue>
    </source>
</reference>
<dbReference type="Gene3D" id="1.10.287.110">
    <property type="entry name" value="DnaJ domain"/>
    <property type="match status" value="1"/>
</dbReference>
<keyword evidence="13" id="KW-1185">Reference proteome</keyword>
<dbReference type="PROSITE" id="PS50076">
    <property type="entry name" value="DNAJ_2"/>
    <property type="match status" value="1"/>
</dbReference>
<evidence type="ECO:0000256" key="5">
    <source>
        <dbReference type="ARBA" id="ARBA00022927"/>
    </source>
</evidence>
<keyword evidence="7 10" id="KW-0472">Membrane</keyword>
<sequence length="702" mass="78481">MSSTDYNYDADAQFFPFFILTVVGLVTIPVTYNVLKPSNKLESTAPRTDSSFQPEHHALIEHQKAKQRRRERKFKRGVLAISGWAIMAYMVYIMSITARTAPKVWNPYELLGVKLSATEAEIKRHYKKLSITQHPDKRRPDPANNLTVDAINEHWSEITKAFKALTDEEIRNNYIQYGHPDGKQGFSIGIALPQFIVTEGNGKYVLLVYAALLGVLLPYLVGKWWYGTQRVTREGILVESAGNIFREYKDDIDEGGIVTATSAGIEYKEALDAKRKDHALSKIEQTVLSYNEKHARRLSKSERDALLSLDDEDRRRILGLLWAYLNRVDLADAALNEDKYAAAPIAFALAESFTTMSLAFGNLQPLLYSYQVAQCFVQAIPPKGSPLLQLPHFTPATVKAIEAAVPDESKTVQTFMTMTEAKRRRLTAGAGLMTDGEFTNAMKVASQLPAVQLEKCFFKVTGEKVVTAGSLIQFVVKLRIVPPGTTEIPPVNELDLEDVDPKEGDLDALHGRKKKQVKNAEGKMVSEAINKAVQPPLAHAPYYARDHSPRWRVFLAESRQGKIAVPPFTFSTFERPLFNEDGTPTFNVQTLKMQFQAPSQSGSFPFTMHLMCDSYIGLDVKQEVLMVVEDANKAEEIEEEDEISEPEEDSLAGQMNALKTGGAPPVSRKKKAPIVEDSDESDSEEEEDEDTDSDTDTDTDEE</sequence>
<dbReference type="SUPFAM" id="SSF46565">
    <property type="entry name" value="Chaperone J-domain"/>
    <property type="match status" value="1"/>
</dbReference>
<feature type="compositionally biased region" description="Acidic residues" evidence="9">
    <location>
        <begin position="636"/>
        <end position="650"/>
    </location>
</feature>
<dbReference type="GO" id="GO:0006620">
    <property type="term" value="P:post-translational protein targeting to endoplasmic reticulum membrane"/>
    <property type="evidence" value="ECO:0007669"/>
    <property type="project" value="TreeGrafter"/>
</dbReference>
<dbReference type="PRINTS" id="PR00625">
    <property type="entry name" value="JDOMAIN"/>
</dbReference>
<dbReference type="GO" id="GO:0008320">
    <property type="term" value="F:protein transmembrane transporter activity"/>
    <property type="evidence" value="ECO:0007669"/>
    <property type="project" value="TreeGrafter"/>
</dbReference>
<evidence type="ECO:0000256" key="4">
    <source>
        <dbReference type="ARBA" id="ARBA00022824"/>
    </source>
</evidence>
<dbReference type="GO" id="GO:0031207">
    <property type="term" value="C:Sec62/Sec63 complex"/>
    <property type="evidence" value="ECO:0007669"/>
    <property type="project" value="TreeGrafter"/>
</dbReference>
<accession>A0A5N6L2P2</accession>
<keyword evidence="2" id="KW-0813">Transport</keyword>
<dbReference type="InterPro" id="IPR001623">
    <property type="entry name" value="DnaJ_domain"/>
</dbReference>
<keyword evidence="8" id="KW-0143">Chaperone</keyword>
<feature type="region of interest" description="Disordered" evidence="9">
    <location>
        <begin position="635"/>
        <end position="702"/>
    </location>
</feature>
<dbReference type="InterPro" id="IPR035892">
    <property type="entry name" value="C2_domain_sf"/>
</dbReference>
<dbReference type="FunFam" id="1.10.287.110:FF:000039">
    <property type="entry name" value="Protein translocation complex component (Npl1)"/>
    <property type="match status" value="1"/>
</dbReference>